<sequence length="98" mass="11569">MLWVQQKERMPTDCKLVQPLGEIVWRFLRKLNVELRCDPAIPLLGMYLDKTIIQKDTCTHMFIVALFPIAKIWKQPKCPSTDGYRRCGTYIQWNTTQP</sequence>
<protein>
    <submittedName>
        <fullName evidence="1">Uncharacterized protein</fullName>
    </submittedName>
</protein>
<dbReference type="Ensembl" id="ENSSSCT00040046406.1">
    <property type="protein sequence ID" value="ENSSSCP00040019463.1"/>
    <property type="gene ID" value="ENSSSCG00040034499.1"/>
</dbReference>
<evidence type="ECO:0000313" key="1">
    <source>
        <dbReference type="Ensembl" id="ENSSSCP00040019463.1"/>
    </source>
</evidence>
<organism evidence="1 2">
    <name type="scientific">Sus scrofa</name>
    <name type="common">Pig</name>
    <dbReference type="NCBI Taxonomy" id="9823"/>
    <lineage>
        <taxon>Eukaryota</taxon>
        <taxon>Metazoa</taxon>
        <taxon>Chordata</taxon>
        <taxon>Craniata</taxon>
        <taxon>Vertebrata</taxon>
        <taxon>Euteleostomi</taxon>
        <taxon>Mammalia</taxon>
        <taxon>Eutheria</taxon>
        <taxon>Laurasiatheria</taxon>
        <taxon>Artiodactyla</taxon>
        <taxon>Suina</taxon>
        <taxon>Suidae</taxon>
        <taxon>Sus</taxon>
    </lineage>
</organism>
<evidence type="ECO:0000313" key="2">
    <source>
        <dbReference type="Proteomes" id="UP000694722"/>
    </source>
</evidence>
<dbReference type="Ensembl" id="ENSSSCT00030047369.1">
    <property type="protein sequence ID" value="ENSSSCP00030021352.1"/>
    <property type="gene ID" value="ENSSSCG00030034230.1"/>
</dbReference>
<reference evidence="1" key="1">
    <citation type="submission" date="2025-05" db="UniProtKB">
        <authorList>
            <consortium name="Ensembl"/>
        </authorList>
    </citation>
    <scope>IDENTIFICATION</scope>
</reference>
<proteinExistence type="predicted"/>
<dbReference type="Proteomes" id="UP000694722">
    <property type="component" value="Unplaced"/>
</dbReference>
<dbReference type="Proteomes" id="UP000694570">
    <property type="component" value="Unplaced"/>
</dbReference>
<dbReference type="AlphaFoldDB" id="A0A8D1EB72"/>
<accession>A0A8D1EB72</accession>
<name>A0A8D1EB72_PIG</name>